<evidence type="ECO:0000256" key="3">
    <source>
        <dbReference type="ARBA" id="ARBA00022989"/>
    </source>
</evidence>
<dbReference type="GO" id="GO:0016020">
    <property type="term" value="C:membrane"/>
    <property type="evidence" value="ECO:0007669"/>
    <property type="project" value="UniProtKB-SubCell"/>
</dbReference>
<dbReference type="GO" id="GO:0005506">
    <property type="term" value="F:iron ion binding"/>
    <property type="evidence" value="ECO:0007669"/>
    <property type="project" value="InterPro"/>
</dbReference>
<evidence type="ECO:0000313" key="7">
    <source>
        <dbReference type="EMBL" id="GJQ12474.1"/>
    </source>
</evidence>
<dbReference type="Proteomes" id="UP001061958">
    <property type="component" value="Unassembled WGS sequence"/>
</dbReference>
<dbReference type="GO" id="GO:0008610">
    <property type="term" value="P:lipid biosynthetic process"/>
    <property type="evidence" value="ECO:0007669"/>
    <property type="project" value="InterPro"/>
</dbReference>
<keyword evidence="9" id="KW-1185">Reference proteome</keyword>
<proteinExistence type="predicted"/>
<feature type="transmembrane region" description="Helical" evidence="5">
    <location>
        <begin position="94"/>
        <end position="113"/>
    </location>
</feature>
<dbReference type="EMBL" id="BQMJ01000034">
    <property type="protein sequence ID" value="GJQ12487.1"/>
    <property type="molecule type" value="Genomic_DNA"/>
</dbReference>
<dbReference type="InterPro" id="IPR050307">
    <property type="entry name" value="Sterol_Desaturase_Related"/>
</dbReference>
<keyword evidence="4 5" id="KW-0472">Membrane</keyword>
<dbReference type="PANTHER" id="PTHR11863">
    <property type="entry name" value="STEROL DESATURASE"/>
    <property type="match status" value="1"/>
</dbReference>
<accession>A0A9C7URF8</accession>
<evidence type="ECO:0000256" key="5">
    <source>
        <dbReference type="SAM" id="Phobius"/>
    </source>
</evidence>
<dbReference type="Pfam" id="PF04116">
    <property type="entry name" value="FA_hydroxylase"/>
    <property type="match status" value="1"/>
</dbReference>
<comment type="subcellular location">
    <subcellularLocation>
        <location evidence="1">Membrane</location>
    </subcellularLocation>
</comment>
<keyword evidence="3 5" id="KW-1133">Transmembrane helix</keyword>
<feature type="transmembrane region" description="Helical" evidence="5">
    <location>
        <begin position="12"/>
        <end position="41"/>
    </location>
</feature>
<evidence type="ECO:0000313" key="8">
    <source>
        <dbReference type="EMBL" id="GJQ12487.1"/>
    </source>
</evidence>
<protein>
    <recommendedName>
        <fullName evidence="6">Fatty acid hydroxylase domain-containing protein</fullName>
    </recommendedName>
</protein>
<evidence type="ECO:0000313" key="9">
    <source>
        <dbReference type="Proteomes" id="UP001061958"/>
    </source>
</evidence>
<dbReference type="GO" id="GO:0016491">
    <property type="term" value="F:oxidoreductase activity"/>
    <property type="evidence" value="ECO:0007669"/>
    <property type="project" value="InterPro"/>
</dbReference>
<feature type="domain" description="Fatty acid hydroxylase" evidence="6">
    <location>
        <begin position="102"/>
        <end position="233"/>
    </location>
</feature>
<evidence type="ECO:0000256" key="1">
    <source>
        <dbReference type="ARBA" id="ARBA00004370"/>
    </source>
</evidence>
<evidence type="ECO:0000259" key="6">
    <source>
        <dbReference type="Pfam" id="PF04116"/>
    </source>
</evidence>
<evidence type="ECO:0000256" key="2">
    <source>
        <dbReference type="ARBA" id="ARBA00022692"/>
    </source>
</evidence>
<dbReference type="OrthoDB" id="408954at2759"/>
<keyword evidence="2 5" id="KW-0812">Transmembrane</keyword>
<organism evidence="8 9">
    <name type="scientific">Galdieria partita</name>
    <dbReference type="NCBI Taxonomy" id="83374"/>
    <lineage>
        <taxon>Eukaryota</taxon>
        <taxon>Rhodophyta</taxon>
        <taxon>Bangiophyceae</taxon>
        <taxon>Galdieriales</taxon>
        <taxon>Galdieriaceae</taxon>
        <taxon>Galdieria</taxon>
    </lineage>
</organism>
<dbReference type="EMBL" id="BQMJ01000033">
    <property type="protein sequence ID" value="GJQ12474.1"/>
    <property type="molecule type" value="Genomic_DNA"/>
</dbReference>
<dbReference type="AlphaFoldDB" id="A0A9C7URF8"/>
<comment type="caution">
    <text evidence="8">The sequence shown here is derived from an EMBL/GenBank/DDBJ whole genome shotgun (WGS) entry which is preliminary data.</text>
</comment>
<feature type="transmembrane region" description="Helical" evidence="5">
    <location>
        <begin position="62"/>
        <end position="82"/>
    </location>
</feature>
<name>A0A9C7URF8_9RHOD</name>
<reference evidence="8" key="2">
    <citation type="submission" date="2022-01" db="EMBL/GenBank/DDBJ databases">
        <authorList>
            <person name="Hirooka S."/>
            <person name="Miyagishima S.Y."/>
        </authorList>
    </citation>
    <scope>NUCLEOTIDE SEQUENCE</scope>
    <source>
        <strain evidence="8">NBRC 102759</strain>
    </source>
</reference>
<evidence type="ECO:0000256" key="4">
    <source>
        <dbReference type="ARBA" id="ARBA00023136"/>
    </source>
</evidence>
<dbReference type="InterPro" id="IPR006694">
    <property type="entry name" value="Fatty_acid_hydroxylase"/>
</dbReference>
<gene>
    <name evidence="7" type="ORF">GpartN1_g4265.t1</name>
    <name evidence="8" type="ORF">GpartN1_g4278.t1</name>
</gene>
<reference evidence="8" key="1">
    <citation type="journal article" date="2022" name="Proc. Natl. Acad. Sci. U.S.A.">
        <title>Life cycle and functional genomics of the unicellular red alga Galdieria for elucidating algal and plant evolution and industrial use.</title>
        <authorList>
            <person name="Hirooka S."/>
            <person name="Itabashi T."/>
            <person name="Ichinose T.M."/>
            <person name="Onuma R."/>
            <person name="Fujiwara T."/>
            <person name="Yamashita S."/>
            <person name="Jong L.W."/>
            <person name="Tomita R."/>
            <person name="Iwane A.H."/>
            <person name="Miyagishima S.Y."/>
        </authorList>
    </citation>
    <scope>NUCLEOTIDE SEQUENCE</scope>
    <source>
        <strain evidence="8">NBRC 102759</strain>
    </source>
</reference>
<sequence>MQFVKLLGFPLPVSAVCFIGHFIFFHIGCIVLSLCDHFQVLQRYKLQKSQSDESYFQLLPRVLFNQLFLLLPAMLLVEYFGVGFQTTEALYGPIVYFVYSLWMALGHDILFYLGHRFLLHSKWGFMHLGHDLHHSTKATIAISSMYMGVMDYILEIIVPYLVPLLFLRSDMFFDALAPCLGAIGGLYEHSGFNFFPYFGTLSTVAHTMHHVRYNCSYSDGVGSTNLMDNALHTAYYHYGYKNIPKTRRNQVSLEELED</sequence>